<organism evidence="2 3">
    <name type="scientific">Armillaria gallica</name>
    <name type="common">Bulbous honey fungus</name>
    <name type="synonym">Armillaria bulbosa</name>
    <dbReference type="NCBI Taxonomy" id="47427"/>
    <lineage>
        <taxon>Eukaryota</taxon>
        <taxon>Fungi</taxon>
        <taxon>Dikarya</taxon>
        <taxon>Basidiomycota</taxon>
        <taxon>Agaricomycotina</taxon>
        <taxon>Agaricomycetes</taxon>
        <taxon>Agaricomycetidae</taxon>
        <taxon>Agaricales</taxon>
        <taxon>Marasmiineae</taxon>
        <taxon>Physalacriaceae</taxon>
        <taxon>Armillaria</taxon>
    </lineage>
</organism>
<protein>
    <submittedName>
        <fullName evidence="2">Uncharacterized protein</fullName>
    </submittedName>
</protein>
<keyword evidence="3" id="KW-1185">Reference proteome</keyword>
<name>A0A2H3CUJ4_ARMGA</name>
<accession>A0A2H3CUJ4</accession>
<dbReference type="AlphaFoldDB" id="A0A2H3CUJ4"/>
<feature type="signal peptide" evidence="1">
    <location>
        <begin position="1"/>
        <end position="19"/>
    </location>
</feature>
<evidence type="ECO:0000256" key="1">
    <source>
        <dbReference type="SAM" id="SignalP"/>
    </source>
</evidence>
<evidence type="ECO:0000313" key="3">
    <source>
        <dbReference type="Proteomes" id="UP000217790"/>
    </source>
</evidence>
<dbReference type="STRING" id="47427.A0A2H3CUJ4"/>
<proteinExistence type="predicted"/>
<dbReference type="InParanoid" id="A0A2H3CUJ4"/>
<evidence type="ECO:0000313" key="2">
    <source>
        <dbReference type="EMBL" id="PBK79783.1"/>
    </source>
</evidence>
<gene>
    <name evidence="2" type="ORF">ARMGADRAFT_1040552</name>
</gene>
<feature type="chain" id="PRO_5013628522" evidence="1">
    <location>
        <begin position="20"/>
        <end position="117"/>
    </location>
</feature>
<dbReference type="Proteomes" id="UP000217790">
    <property type="component" value="Unassembled WGS sequence"/>
</dbReference>
<reference evidence="3" key="1">
    <citation type="journal article" date="2017" name="Nat. Ecol. Evol.">
        <title>Genome expansion and lineage-specific genetic innovations in the forest pathogenic fungi Armillaria.</title>
        <authorList>
            <person name="Sipos G."/>
            <person name="Prasanna A.N."/>
            <person name="Walter M.C."/>
            <person name="O'Connor E."/>
            <person name="Balint B."/>
            <person name="Krizsan K."/>
            <person name="Kiss B."/>
            <person name="Hess J."/>
            <person name="Varga T."/>
            <person name="Slot J."/>
            <person name="Riley R."/>
            <person name="Boka B."/>
            <person name="Rigling D."/>
            <person name="Barry K."/>
            <person name="Lee J."/>
            <person name="Mihaltcheva S."/>
            <person name="LaButti K."/>
            <person name="Lipzen A."/>
            <person name="Waldron R."/>
            <person name="Moloney N.M."/>
            <person name="Sperisen C."/>
            <person name="Kredics L."/>
            <person name="Vagvoelgyi C."/>
            <person name="Patrignani A."/>
            <person name="Fitzpatrick D."/>
            <person name="Nagy I."/>
            <person name="Doyle S."/>
            <person name="Anderson J.B."/>
            <person name="Grigoriev I.V."/>
            <person name="Gueldener U."/>
            <person name="Muensterkoetter M."/>
            <person name="Nagy L.G."/>
        </authorList>
    </citation>
    <scope>NUCLEOTIDE SEQUENCE [LARGE SCALE GENOMIC DNA]</scope>
    <source>
        <strain evidence="3">Ar21-2</strain>
    </source>
</reference>
<dbReference type="EMBL" id="KZ293760">
    <property type="protein sequence ID" value="PBK79783.1"/>
    <property type="molecule type" value="Genomic_DNA"/>
</dbReference>
<keyword evidence="1" id="KW-0732">Signal</keyword>
<sequence>MFCGVTVVTLLSLTALCFLEVDWFSQDSGNHDIPSYHRNLGENSCAALPFLKFPDEQEMNEGEHAYTLGQADIRCWIQNHAEQMWTLVTMCNSTGDVPKLVRGQRAKKQHQAGDMDT</sequence>